<feature type="binding site" evidence="1">
    <location>
        <position position="877"/>
    </location>
    <ligand>
        <name>Zn(2+)</name>
        <dbReference type="ChEBI" id="CHEBI:29105"/>
    </ligand>
</feature>
<accession>A0A848L6Z2</accession>
<dbReference type="GO" id="GO:0046872">
    <property type="term" value="F:metal ion binding"/>
    <property type="evidence" value="ECO:0007669"/>
    <property type="project" value="UniProtKB-KW"/>
</dbReference>
<name>A0A848L6Z2_9BACT</name>
<dbReference type="CDD" id="cd04792">
    <property type="entry name" value="LanM-like"/>
    <property type="match status" value="1"/>
</dbReference>
<evidence type="ECO:0000259" key="2">
    <source>
        <dbReference type="Pfam" id="PF13575"/>
    </source>
</evidence>
<dbReference type="SUPFAM" id="SSF158745">
    <property type="entry name" value="LanC-like"/>
    <property type="match status" value="1"/>
</dbReference>
<dbReference type="NCBIfam" id="TIGR03897">
    <property type="entry name" value="lanti_2_LanM"/>
    <property type="match status" value="1"/>
</dbReference>
<comment type="caution">
    <text evidence="3">The sequence shown here is derived from an EMBL/GenBank/DDBJ whole genome shotgun (WGS) entry which is preliminary data.</text>
</comment>
<keyword evidence="4" id="KW-1185">Reference proteome</keyword>
<dbReference type="Gene3D" id="1.50.10.10">
    <property type="match status" value="1"/>
</dbReference>
<evidence type="ECO:0000313" key="3">
    <source>
        <dbReference type="EMBL" id="NMO14297.1"/>
    </source>
</evidence>
<reference evidence="3 4" key="1">
    <citation type="submission" date="2020-04" db="EMBL/GenBank/DDBJ databases">
        <title>Draft genome of Pyxidicoccus fallax type strain.</title>
        <authorList>
            <person name="Whitworth D.E."/>
        </authorList>
    </citation>
    <scope>NUCLEOTIDE SEQUENCE [LARGE SCALE GENOMIC DNA]</scope>
    <source>
        <strain evidence="3 4">DSM 14698</strain>
    </source>
</reference>
<feature type="domain" description="Lantibiotic biosynthesis protein dehydration" evidence="2">
    <location>
        <begin position="106"/>
        <end position="482"/>
    </location>
</feature>
<dbReference type="GO" id="GO:0031179">
    <property type="term" value="P:peptide modification"/>
    <property type="evidence" value="ECO:0007669"/>
    <property type="project" value="InterPro"/>
</dbReference>
<feature type="binding site" evidence="1">
    <location>
        <position position="831"/>
    </location>
    <ligand>
        <name>Zn(2+)</name>
        <dbReference type="ChEBI" id="CHEBI:29105"/>
    </ligand>
</feature>
<proteinExistence type="predicted"/>
<keyword evidence="1" id="KW-0479">Metal-binding</keyword>
<keyword evidence="1" id="KW-0862">Zinc</keyword>
<sequence>MTASDTGASNFDASLGCQLLPAVEELAARLERVTGLSSGERDTVVTATRDSLYAVLSRKLTRLLVLELNAARVTGRLTGTDAEQRWAQFLELSSRRDFWDGLAGPYPTLLPRVETIVRNRCTASLRFAERWAADRASLAALCGNPPGELRSLGFGAGDSHCGGQTVSLLHCDGGRLVYKPRSLAIDVALRDFVAELAGHHDGPLTLRVPSVVMREEHGWAEFVPHRYASDGEELLAFYRGIGHWLAIMRLLGGSDLHAENLIAHGGSPVIVDCETLFTPKPPPNPSGLGEALDRAAGLVSGTVLSIGLLPGRGEGLGWRGVDSSAVGMLPGQQPRLRQPGVVKAGTDEARIGATQVEAPVSQNHPSPEPALARYWPEVLASFGEMTETLRRLDTRGRLRPMLERFEPCRIRVVTRTTEVYSELARMLWHPVSLHKEAPPRQRAKELLAKMAVNVSTAPSDPAVIEAEVEELLVGDIPIFTTRASEGRLEGPRGTSWLAPRNLVDASLEHWRAADFKLERNVIQSALVSAYINDGWRPDEVPRRPEQVRVDSVERSRRRVVARIMSDLASTSIRGKDGTVTWIAPIFRPTGWSVQPLEQDLYGGTSGVALLLGAYLREAAAGRADPVDGLEDLLAATLRTLDLAEARPALQRSKGVKLRPQAPGGYIGLGSQLWTRLVLAGWGLDRGDGVARAVALAEGIPEAAAADDIHDVLSGKAGAIGPLLALARKTGDARHLRMASELGDTLCDLAKQKGDGVYWVHQSWPEGVGGFAHGVTGIGWALTRLARATGSPRHAQTARAAFAFEEALFDEGEQNWLDLRLLEGLKTAAAWCHGSVGIGLAHADLDPALENPHTRLMLRRAAAATWRQGLGWNHCACHGDLGAWEVLDRAIAAGEGPEGLTREHLLGTVLTSIEEHGPSCGMARDAFVPGLLPGLGGVVYQLLRAHPENDLPSILTVGGGIP</sequence>
<dbReference type="SMART" id="SM01260">
    <property type="entry name" value="LANC_like"/>
    <property type="match status" value="1"/>
</dbReference>
<dbReference type="PIRSF" id="PIRSF037228">
    <property type="entry name" value="Lant_mod_RumM"/>
    <property type="match status" value="1"/>
</dbReference>
<feature type="binding site" evidence="1">
    <location>
        <position position="876"/>
    </location>
    <ligand>
        <name>Zn(2+)</name>
        <dbReference type="ChEBI" id="CHEBI:29105"/>
    </ligand>
</feature>
<dbReference type="Pfam" id="PF05147">
    <property type="entry name" value="LANC_like"/>
    <property type="match status" value="1"/>
</dbReference>
<protein>
    <submittedName>
        <fullName evidence="3">Type 2 lantipeptide synthetase LanM</fullName>
    </submittedName>
</protein>
<dbReference type="InterPro" id="IPR007822">
    <property type="entry name" value="LANC-like"/>
</dbReference>
<dbReference type="AlphaFoldDB" id="A0A848L6Z2"/>
<dbReference type="Pfam" id="PF13575">
    <property type="entry name" value="DUF4135"/>
    <property type="match status" value="1"/>
</dbReference>
<gene>
    <name evidence="3" type="primary">lanM</name>
    <name evidence="3" type="ORF">HG543_05420</name>
</gene>
<dbReference type="EMBL" id="JABBJJ010000016">
    <property type="protein sequence ID" value="NMO14297.1"/>
    <property type="molecule type" value="Genomic_DNA"/>
</dbReference>
<dbReference type="GO" id="GO:0005975">
    <property type="term" value="P:carbohydrate metabolic process"/>
    <property type="evidence" value="ECO:0007669"/>
    <property type="project" value="InterPro"/>
</dbReference>
<dbReference type="Proteomes" id="UP000518300">
    <property type="component" value="Unassembled WGS sequence"/>
</dbReference>
<dbReference type="RefSeq" id="WP_169343596.1">
    <property type="nucleotide sequence ID" value="NZ_JABBJJ010000016.1"/>
</dbReference>
<dbReference type="PRINTS" id="PR01950">
    <property type="entry name" value="LANCSUPER"/>
</dbReference>
<evidence type="ECO:0000313" key="4">
    <source>
        <dbReference type="Proteomes" id="UP000518300"/>
    </source>
</evidence>
<dbReference type="InterPro" id="IPR017146">
    <property type="entry name" value="Lanti_2_LanM"/>
</dbReference>
<evidence type="ECO:0000256" key="1">
    <source>
        <dbReference type="PIRSR" id="PIRSR607822-1"/>
    </source>
</evidence>
<organism evidence="3 4">
    <name type="scientific">Pyxidicoccus fallax</name>
    <dbReference type="NCBI Taxonomy" id="394095"/>
    <lineage>
        <taxon>Bacteria</taxon>
        <taxon>Pseudomonadati</taxon>
        <taxon>Myxococcota</taxon>
        <taxon>Myxococcia</taxon>
        <taxon>Myxococcales</taxon>
        <taxon>Cystobacterineae</taxon>
        <taxon>Myxococcaceae</taxon>
        <taxon>Pyxidicoccus</taxon>
    </lineage>
</organism>
<dbReference type="InterPro" id="IPR012341">
    <property type="entry name" value="6hp_glycosidase-like_sf"/>
</dbReference>
<dbReference type="InterPro" id="IPR025410">
    <property type="entry name" value="Lant_dehyd"/>
</dbReference>